<gene>
    <name evidence="1" type="ORF">ERS132392_01162</name>
    <name evidence="2" type="ORF">ERS132521_00407</name>
    <name evidence="3" type="ORF">NQD44_10760</name>
</gene>
<comment type="caution">
    <text evidence="3">The sequence shown here is derived from an EMBL/GenBank/DDBJ whole genome shotgun (WGS) entry which is preliminary data.</text>
</comment>
<dbReference type="Proteomes" id="UP000074664">
    <property type="component" value="Unassembled WGS sequence"/>
</dbReference>
<dbReference type="EMBL" id="FILL01000003">
    <property type="protein sequence ID" value="CYX27057.1"/>
    <property type="molecule type" value="Genomic_DNA"/>
</dbReference>
<name>A0A116M0K7_STRSU</name>
<evidence type="ECO:0000313" key="4">
    <source>
        <dbReference type="Proteomes" id="UP000072353"/>
    </source>
</evidence>
<accession>A0A116M0K7</accession>
<evidence type="ECO:0008006" key="7">
    <source>
        <dbReference type="Google" id="ProtNLM"/>
    </source>
</evidence>
<organism evidence="3 6">
    <name type="scientific">Streptococcus suis</name>
    <dbReference type="NCBI Taxonomy" id="1307"/>
    <lineage>
        <taxon>Bacteria</taxon>
        <taxon>Bacillati</taxon>
        <taxon>Bacillota</taxon>
        <taxon>Bacilli</taxon>
        <taxon>Lactobacillales</taxon>
        <taxon>Streptococcaceae</taxon>
        <taxon>Streptococcus</taxon>
    </lineage>
</organism>
<dbReference type="RefSeq" id="WP_257048491.1">
    <property type="nucleotide sequence ID" value="NZ_CEDH01000030.1"/>
</dbReference>
<dbReference type="EMBL" id="FIGH01000004">
    <property type="protein sequence ID" value="CYU55123.1"/>
    <property type="molecule type" value="Genomic_DNA"/>
</dbReference>
<dbReference type="AlphaFoldDB" id="A0A116M0K7"/>
<dbReference type="Proteomes" id="UP000072353">
    <property type="component" value="Unassembled WGS sequence"/>
</dbReference>
<evidence type="ECO:0000313" key="5">
    <source>
        <dbReference type="Proteomes" id="UP000074664"/>
    </source>
</evidence>
<dbReference type="EMBL" id="JANJPK010000041">
    <property type="protein sequence ID" value="MCR1233578.1"/>
    <property type="molecule type" value="Genomic_DNA"/>
</dbReference>
<protein>
    <recommendedName>
        <fullName evidence="7">Bacteriocin</fullName>
    </recommendedName>
</protein>
<evidence type="ECO:0000313" key="2">
    <source>
        <dbReference type="EMBL" id="CYX27057.1"/>
    </source>
</evidence>
<reference evidence="4 5" key="1">
    <citation type="submission" date="2016-02" db="EMBL/GenBank/DDBJ databases">
        <authorList>
            <consortium name="Pathogen Informatics"/>
        </authorList>
    </citation>
    <scope>NUCLEOTIDE SEQUENCE [LARGE SCALE GENOMIC DNA]</scope>
    <source>
        <strain evidence="1 5">LSS30</strain>
        <strain evidence="2 4">SS975</strain>
    </source>
</reference>
<reference evidence="3" key="2">
    <citation type="submission" date="2022-07" db="EMBL/GenBank/DDBJ databases">
        <authorList>
            <person name="Peng Z."/>
        </authorList>
    </citation>
    <scope>NUCLEOTIDE SEQUENCE</scope>
    <source>
        <strain evidence="3">2022WUSS069</strain>
    </source>
</reference>
<evidence type="ECO:0000313" key="1">
    <source>
        <dbReference type="EMBL" id="CYU55123.1"/>
    </source>
</evidence>
<evidence type="ECO:0000313" key="3">
    <source>
        <dbReference type="EMBL" id="MCR1233578.1"/>
    </source>
</evidence>
<dbReference type="Proteomes" id="UP001206089">
    <property type="component" value="Unassembled WGS sequence"/>
</dbReference>
<sequence length="42" mass="4908">MNKSDNLTMYYPLSTAELKNTIGGNRSDFWEGIFQPRNKIKQ</sequence>
<proteinExistence type="predicted"/>
<evidence type="ECO:0000313" key="6">
    <source>
        <dbReference type="Proteomes" id="UP001206089"/>
    </source>
</evidence>